<evidence type="ECO:0000313" key="2">
    <source>
        <dbReference type="Proteomes" id="UP000494165"/>
    </source>
</evidence>
<dbReference type="SUPFAM" id="SSF52047">
    <property type="entry name" value="RNI-like"/>
    <property type="match status" value="1"/>
</dbReference>
<organism evidence="1 2">
    <name type="scientific">Cloeon dipterum</name>
    <dbReference type="NCBI Taxonomy" id="197152"/>
    <lineage>
        <taxon>Eukaryota</taxon>
        <taxon>Metazoa</taxon>
        <taxon>Ecdysozoa</taxon>
        <taxon>Arthropoda</taxon>
        <taxon>Hexapoda</taxon>
        <taxon>Insecta</taxon>
        <taxon>Pterygota</taxon>
        <taxon>Palaeoptera</taxon>
        <taxon>Ephemeroptera</taxon>
        <taxon>Pisciforma</taxon>
        <taxon>Baetidae</taxon>
        <taxon>Cloeon</taxon>
    </lineage>
</organism>
<accession>A0A8S1E1L3</accession>
<evidence type="ECO:0000313" key="1">
    <source>
        <dbReference type="EMBL" id="CAB3387348.1"/>
    </source>
</evidence>
<protein>
    <submittedName>
        <fullName evidence="1">Uncharacterized protein</fullName>
    </submittedName>
</protein>
<name>A0A8S1E1L3_9INSE</name>
<dbReference type="InterPro" id="IPR032675">
    <property type="entry name" value="LRR_dom_sf"/>
</dbReference>
<reference evidence="1 2" key="1">
    <citation type="submission" date="2020-04" db="EMBL/GenBank/DDBJ databases">
        <authorList>
            <person name="Alioto T."/>
            <person name="Alioto T."/>
            <person name="Gomez Garrido J."/>
        </authorList>
    </citation>
    <scope>NUCLEOTIDE SEQUENCE [LARGE SCALE GENOMIC DNA]</scope>
</reference>
<comment type="caution">
    <text evidence="1">The sequence shown here is derived from an EMBL/GenBank/DDBJ whole genome shotgun (WGS) entry which is preliminary data.</text>
</comment>
<sequence>MEKSSLFNLAVNSLFDNIDEYADKNLLKIIFERARGDILLKETLQIAKNHSHQNCSGEDDHVNKLWATLPVLVYSKNYVSFDTTDLMQMSRNCNNFCLSNSRFQDLIQCLASNTPNLRNLTIKGLPELALSLGERELASIIQLKSLQVLYIQDVSVSLSGVLAITRKCEKLEKIAADQVCMDVEPSSDAFRDDFVFVKINANNFQENRLGLTLQKTMPIEEFPNCAAFPRYTVLCIEPRKVADLKLLRGLTQITELKFSSFQLVDIQDLGEFPLLPEMRFAWILGGKRSAHALRRFLQINGLALRELTLKGISLSDEVTLTEVFNLCPNLNSLEFNDSDFAVLNDPIQAILRFENLNLNYDLDTLIAEIFEKAWKSQNTIWNGYRVGTVSS</sequence>
<gene>
    <name evidence="1" type="ORF">CLODIP_2_CD06207</name>
</gene>
<dbReference type="AlphaFoldDB" id="A0A8S1E1L3"/>
<dbReference type="Proteomes" id="UP000494165">
    <property type="component" value="Unassembled WGS sequence"/>
</dbReference>
<keyword evidence="2" id="KW-1185">Reference proteome</keyword>
<dbReference type="Gene3D" id="3.80.10.10">
    <property type="entry name" value="Ribonuclease Inhibitor"/>
    <property type="match status" value="2"/>
</dbReference>
<proteinExistence type="predicted"/>
<dbReference type="EMBL" id="CADEPI010000566">
    <property type="protein sequence ID" value="CAB3387348.1"/>
    <property type="molecule type" value="Genomic_DNA"/>
</dbReference>